<keyword evidence="3" id="KW-1185">Reference proteome</keyword>
<comment type="caution">
    <text evidence="2">The sequence shown here is derived from an EMBL/GenBank/DDBJ whole genome shotgun (WGS) entry which is preliminary data.</text>
</comment>
<proteinExistence type="predicted"/>
<name>A0ABT4ZE47_9RHOB</name>
<evidence type="ECO:0000313" key="2">
    <source>
        <dbReference type="EMBL" id="MDB6177624.1"/>
    </source>
</evidence>
<dbReference type="EMBL" id="JAQBIE010000010">
    <property type="protein sequence ID" value="MDB6177624.1"/>
    <property type="molecule type" value="Genomic_DNA"/>
</dbReference>
<feature type="region of interest" description="Disordered" evidence="1">
    <location>
        <begin position="1"/>
        <end position="21"/>
    </location>
</feature>
<sequence length="145" mass="15552">RTGYAGHHPVTRAPSNQATRNPKIVETARQEPKTAFRRNGAGVNNTGHMFTAYLFDTGNPAVGFDLGPQPALPTATENSPGSEKWSTGFANILFRAAPIDLDTGKVTQTDRATINAFPEPQHSIETKGPTNQNGALLHVPTFNSD</sequence>
<dbReference type="Proteomes" id="UP001165641">
    <property type="component" value="Unassembled WGS sequence"/>
</dbReference>
<reference evidence="2" key="1">
    <citation type="submission" date="2022-12" db="EMBL/GenBank/DDBJ databases">
        <title>Paracoccus onchidii sp. nov., isolated from a marine invertebrate from the South China Sea.</title>
        <authorList>
            <person name="Xu S."/>
            <person name="Liu Z."/>
            <person name="Xu Y."/>
        </authorList>
    </citation>
    <scope>NUCLEOTIDE SEQUENCE</scope>
    <source>
        <strain evidence="2">Z330</strain>
    </source>
</reference>
<protein>
    <submittedName>
        <fullName evidence="2">Uncharacterized protein</fullName>
    </submittedName>
</protein>
<feature type="non-terminal residue" evidence="2">
    <location>
        <position position="1"/>
    </location>
</feature>
<accession>A0ABT4ZE47</accession>
<gene>
    <name evidence="2" type="ORF">PAF17_08865</name>
</gene>
<evidence type="ECO:0000256" key="1">
    <source>
        <dbReference type="SAM" id="MobiDB-lite"/>
    </source>
</evidence>
<evidence type="ECO:0000313" key="3">
    <source>
        <dbReference type="Proteomes" id="UP001165641"/>
    </source>
</evidence>
<organism evidence="2 3">
    <name type="scientific">Paracoccus onchidii</name>
    <dbReference type="NCBI Taxonomy" id="3017813"/>
    <lineage>
        <taxon>Bacteria</taxon>
        <taxon>Pseudomonadati</taxon>
        <taxon>Pseudomonadota</taxon>
        <taxon>Alphaproteobacteria</taxon>
        <taxon>Rhodobacterales</taxon>
        <taxon>Paracoccaceae</taxon>
        <taxon>Paracoccus</taxon>
    </lineage>
</organism>